<dbReference type="Proteomes" id="UP000318693">
    <property type="component" value="Unassembled WGS sequence"/>
</dbReference>
<keyword evidence="3" id="KW-1185">Reference proteome</keyword>
<comment type="caution">
    <text evidence="2">The sequence shown here is derived from an EMBL/GenBank/DDBJ whole genome shotgun (WGS) entry which is preliminary data.</text>
</comment>
<name>A0A552WXJ9_9MICO</name>
<evidence type="ECO:0000313" key="2">
    <source>
        <dbReference type="EMBL" id="TRW47319.1"/>
    </source>
</evidence>
<organism evidence="2 3">
    <name type="scientific">Georgenia yuyongxinii</name>
    <dbReference type="NCBI Taxonomy" id="2589797"/>
    <lineage>
        <taxon>Bacteria</taxon>
        <taxon>Bacillati</taxon>
        <taxon>Actinomycetota</taxon>
        <taxon>Actinomycetes</taxon>
        <taxon>Micrococcales</taxon>
        <taxon>Bogoriellaceae</taxon>
        <taxon>Georgenia</taxon>
    </lineage>
</organism>
<dbReference type="RefSeq" id="WP_143416891.1">
    <property type="nucleotide sequence ID" value="NZ_VJXR01000003.1"/>
</dbReference>
<feature type="transmembrane region" description="Helical" evidence="1">
    <location>
        <begin position="21"/>
        <end position="43"/>
    </location>
</feature>
<protein>
    <submittedName>
        <fullName evidence="2">Uncharacterized protein</fullName>
    </submittedName>
</protein>
<keyword evidence="1" id="KW-1133">Transmembrane helix</keyword>
<gene>
    <name evidence="2" type="ORF">FJ693_02165</name>
</gene>
<dbReference type="EMBL" id="VJXR01000003">
    <property type="protein sequence ID" value="TRW47319.1"/>
    <property type="molecule type" value="Genomic_DNA"/>
</dbReference>
<sequence>MRLYADLPARRVRQVTGDVLVLVWLGLCVAAGAAVHGAIAVVAGPFRQVAEVGGGIEANMTSAGATAGGVPLVGDRLAAPFDGVAAAGERLQRAGLDGAGLVETLAVVVGVLLATLPALVVLVPWLVARLRFARHAGEVRRLAADPAGLDLLALRALAHRPPSLLAAAAAAPVRAWRDGDPAATRRLAGLELARWGVAPPPDADD</sequence>
<accession>A0A552WXJ9</accession>
<evidence type="ECO:0000256" key="1">
    <source>
        <dbReference type="SAM" id="Phobius"/>
    </source>
</evidence>
<keyword evidence="1" id="KW-0812">Transmembrane</keyword>
<feature type="transmembrane region" description="Helical" evidence="1">
    <location>
        <begin position="105"/>
        <end position="127"/>
    </location>
</feature>
<reference evidence="2 3" key="1">
    <citation type="submission" date="2019-07" db="EMBL/GenBank/DDBJ databases">
        <title>Georgenia wutianyii sp. nov. and Georgenia *** sp. nov. isolated from plateau pika (Ochotona curzoniae) in the Qinghai-Tibet plateau of China.</title>
        <authorList>
            <person name="Tian Z."/>
        </authorList>
    </citation>
    <scope>NUCLEOTIDE SEQUENCE [LARGE SCALE GENOMIC DNA]</scope>
    <source>
        <strain evidence="2 3">Z446</strain>
    </source>
</reference>
<dbReference type="AlphaFoldDB" id="A0A552WXJ9"/>
<evidence type="ECO:0000313" key="3">
    <source>
        <dbReference type="Proteomes" id="UP000318693"/>
    </source>
</evidence>
<proteinExistence type="predicted"/>
<keyword evidence="1" id="KW-0472">Membrane</keyword>